<keyword evidence="8" id="KW-0479">Metal-binding</keyword>
<protein>
    <recommendedName>
        <fullName evidence="6">RBR-type E3 ubiquitin transferase</fullName>
        <ecNumber evidence="6">2.3.2.31</ecNumber>
    </recommendedName>
</protein>
<keyword evidence="17" id="KW-1185">Reference proteome</keyword>
<dbReference type="EC" id="2.3.2.31" evidence="6"/>
<keyword evidence="9" id="KW-0677">Repeat</keyword>
<dbReference type="InterPro" id="IPR013083">
    <property type="entry name" value="Znf_RING/FYVE/PHD"/>
</dbReference>
<keyword evidence="7" id="KW-0808">Transferase</keyword>
<evidence type="ECO:0000256" key="10">
    <source>
        <dbReference type="ARBA" id="ARBA00022771"/>
    </source>
</evidence>
<evidence type="ECO:0000256" key="12">
    <source>
        <dbReference type="ARBA" id="ARBA00022833"/>
    </source>
</evidence>
<evidence type="ECO:0000256" key="9">
    <source>
        <dbReference type="ARBA" id="ARBA00022737"/>
    </source>
</evidence>
<keyword evidence="11" id="KW-0833">Ubl conjugation pathway</keyword>
<evidence type="ECO:0000256" key="8">
    <source>
        <dbReference type="ARBA" id="ARBA00022723"/>
    </source>
</evidence>
<evidence type="ECO:0000256" key="6">
    <source>
        <dbReference type="ARBA" id="ARBA00012251"/>
    </source>
</evidence>
<evidence type="ECO:0000313" key="17">
    <source>
        <dbReference type="Proteomes" id="UP001054252"/>
    </source>
</evidence>
<keyword evidence="12" id="KW-0862">Zinc</keyword>
<comment type="similarity">
    <text evidence="5">Belongs to the RBR family. Ariadne subfamily.</text>
</comment>
<dbReference type="InterPro" id="IPR001841">
    <property type="entry name" value="Znf_RING"/>
</dbReference>
<dbReference type="Gene3D" id="3.30.40.10">
    <property type="entry name" value="Zinc/RING finger domain, C3HC4 (zinc finger)"/>
    <property type="match status" value="1"/>
</dbReference>
<dbReference type="GO" id="GO:0016567">
    <property type="term" value="P:protein ubiquitination"/>
    <property type="evidence" value="ECO:0007669"/>
    <property type="project" value="InterPro"/>
</dbReference>
<evidence type="ECO:0000256" key="7">
    <source>
        <dbReference type="ARBA" id="ARBA00022679"/>
    </source>
</evidence>
<dbReference type="SUPFAM" id="SSF57850">
    <property type="entry name" value="RING/U-box"/>
    <property type="match status" value="3"/>
</dbReference>
<comment type="cofactor">
    <cofactor evidence="2">
        <name>Zn(2+)</name>
        <dbReference type="ChEBI" id="CHEBI:29105"/>
    </cofactor>
</comment>
<comment type="caution">
    <text evidence="16">The sequence shown here is derived from an EMBL/GenBank/DDBJ whole genome shotgun (WGS) entry which is preliminary data.</text>
</comment>
<comment type="function">
    <text evidence="3">Might act as an E3 ubiquitin-protein ligase, or as part of E3 complex, which accepts ubiquitin from specific E2 ubiquitin-conjugating enzymes and then transfers it to substrates.</text>
</comment>
<dbReference type="PROSITE" id="PS00518">
    <property type="entry name" value="ZF_RING_1"/>
    <property type="match status" value="1"/>
</dbReference>
<keyword evidence="10 13" id="KW-0863">Zinc-finger</keyword>
<dbReference type="EMBL" id="BPVZ01000006">
    <property type="protein sequence ID" value="GKU92734.1"/>
    <property type="molecule type" value="Genomic_DNA"/>
</dbReference>
<feature type="domain" description="RING-type" evidence="14">
    <location>
        <begin position="78"/>
        <end position="121"/>
    </location>
</feature>
<dbReference type="InterPro" id="IPR018957">
    <property type="entry name" value="Znf_C3HC4_RING-type"/>
</dbReference>
<dbReference type="InterPro" id="IPR044066">
    <property type="entry name" value="TRIAD_supradom"/>
</dbReference>
<dbReference type="AlphaFoldDB" id="A0AAV5I3A2"/>
<evidence type="ECO:0000256" key="13">
    <source>
        <dbReference type="PROSITE-ProRule" id="PRU00175"/>
    </source>
</evidence>
<gene>
    <name evidence="16" type="ORF">SLEP1_g6423</name>
</gene>
<dbReference type="Gene3D" id="1.20.120.1750">
    <property type="match status" value="1"/>
</dbReference>
<dbReference type="FunFam" id="3.30.40.10:FF:000230">
    <property type="entry name" value="RBR-type E3 ubiquitin transferase"/>
    <property type="match status" value="1"/>
</dbReference>
<organism evidence="16 17">
    <name type="scientific">Rubroshorea leprosula</name>
    <dbReference type="NCBI Taxonomy" id="152421"/>
    <lineage>
        <taxon>Eukaryota</taxon>
        <taxon>Viridiplantae</taxon>
        <taxon>Streptophyta</taxon>
        <taxon>Embryophyta</taxon>
        <taxon>Tracheophyta</taxon>
        <taxon>Spermatophyta</taxon>
        <taxon>Magnoliopsida</taxon>
        <taxon>eudicotyledons</taxon>
        <taxon>Gunneridae</taxon>
        <taxon>Pentapetalae</taxon>
        <taxon>rosids</taxon>
        <taxon>malvids</taxon>
        <taxon>Malvales</taxon>
        <taxon>Dipterocarpaceae</taxon>
        <taxon>Rubroshorea</taxon>
    </lineage>
</organism>
<name>A0AAV5I3A2_9ROSI</name>
<dbReference type="PROSITE" id="PS50089">
    <property type="entry name" value="ZF_RING_2"/>
    <property type="match status" value="1"/>
</dbReference>
<accession>A0AAV5I3A2</accession>
<evidence type="ECO:0000259" key="14">
    <source>
        <dbReference type="PROSITE" id="PS50089"/>
    </source>
</evidence>
<dbReference type="SMART" id="SM00647">
    <property type="entry name" value="IBR"/>
    <property type="match status" value="2"/>
</dbReference>
<dbReference type="CDD" id="cd22582">
    <property type="entry name" value="BRcat_RBR_unk"/>
    <property type="match status" value="1"/>
</dbReference>
<reference evidence="16 17" key="1">
    <citation type="journal article" date="2021" name="Commun. Biol.">
        <title>The genome of Shorea leprosula (Dipterocarpaceae) highlights the ecological relevance of drought in aseasonal tropical rainforests.</title>
        <authorList>
            <person name="Ng K.K.S."/>
            <person name="Kobayashi M.J."/>
            <person name="Fawcett J.A."/>
            <person name="Hatakeyama M."/>
            <person name="Paape T."/>
            <person name="Ng C.H."/>
            <person name="Ang C.C."/>
            <person name="Tnah L.H."/>
            <person name="Lee C.T."/>
            <person name="Nishiyama T."/>
            <person name="Sese J."/>
            <person name="O'Brien M.J."/>
            <person name="Copetti D."/>
            <person name="Mohd Noor M.I."/>
            <person name="Ong R.C."/>
            <person name="Putra M."/>
            <person name="Sireger I.Z."/>
            <person name="Indrioko S."/>
            <person name="Kosugi Y."/>
            <person name="Izuno A."/>
            <person name="Isagi Y."/>
            <person name="Lee S.L."/>
            <person name="Shimizu K.K."/>
        </authorList>
    </citation>
    <scope>NUCLEOTIDE SEQUENCE [LARGE SCALE GENOMIC DNA]</scope>
    <source>
        <strain evidence="16">214</strain>
    </source>
</reference>
<evidence type="ECO:0000313" key="16">
    <source>
        <dbReference type="EMBL" id="GKU92734.1"/>
    </source>
</evidence>
<dbReference type="PANTHER" id="PTHR11685">
    <property type="entry name" value="RBR FAMILY RING FINGER AND IBR DOMAIN-CONTAINING"/>
    <property type="match status" value="1"/>
</dbReference>
<dbReference type="SMART" id="SM00184">
    <property type="entry name" value="RING"/>
    <property type="match status" value="1"/>
</dbReference>
<dbReference type="Pfam" id="PF00097">
    <property type="entry name" value="zf-C3HC4"/>
    <property type="match status" value="1"/>
</dbReference>
<dbReference type="Pfam" id="PF01485">
    <property type="entry name" value="IBR"/>
    <property type="match status" value="2"/>
</dbReference>
<evidence type="ECO:0000256" key="11">
    <source>
        <dbReference type="ARBA" id="ARBA00022786"/>
    </source>
</evidence>
<dbReference type="GO" id="GO:0061630">
    <property type="term" value="F:ubiquitin protein ligase activity"/>
    <property type="evidence" value="ECO:0007669"/>
    <property type="project" value="UniProtKB-EC"/>
</dbReference>
<proteinExistence type="inferred from homology"/>
<sequence length="277" mass="31942">MATTSTSVLGFMDFLFASDLFDGEKFLVSDAKYAEDLHFQEDQLSFAISSQLIIDSIPELPETTNDEAGQSYSSQSFCEICLERKDKDQMFTIGSCFHSFCSDCISQHVITRVQQSTITCPEVNCKSVLELDALRPLLSKEVIIRWKDALCEEFIRPLPKFYCPFEDCTAMFVVDSKGEDIRQSECQFCHRMFCAKCGVPWHPGVRCEEFKELDERNRDDLMLRKLAKEKNWGRCPHCKVYVERTDGCPHMTCRCKFQFCYGCGEEWTKDHGGCERN</sequence>
<dbReference type="Proteomes" id="UP001054252">
    <property type="component" value="Unassembled WGS sequence"/>
</dbReference>
<dbReference type="InterPro" id="IPR017907">
    <property type="entry name" value="Znf_RING_CS"/>
</dbReference>
<dbReference type="CDD" id="cd22584">
    <property type="entry name" value="Rcat_RBR_unk"/>
    <property type="match status" value="1"/>
</dbReference>
<evidence type="ECO:0000256" key="4">
    <source>
        <dbReference type="ARBA" id="ARBA00004906"/>
    </source>
</evidence>
<dbReference type="PROSITE" id="PS51873">
    <property type="entry name" value="TRIAD"/>
    <property type="match status" value="1"/>
</dbReference>
<dbReference type="InterPro" id="IPR031127">
    <property type="entry name" value="E3_UB_ligase_RBR"/>
</dbReference>
<comment type="catalytic activity">
    <reaction evidence="1">
        <text>[E2 ubiquitin-conjugating enzyme]-S-ubiquitinyl-L-cysteine + [acceptor protein]-L-lysine = [E2 ubiquitin-conjugating enzyme]-L-cysteine + [acceptor protein]-N(6)-ubiquitinyl-L-lysine.</text>
        <dbReference type="EC" id="2.3.2.31"/>
    </reaction>
</comment>
<comment type="pathway">
    <text evidence="4">Protein modification; protein ubiquitination.</text>
</comment>
<evidence type="ECO:0000256" key="5">
    <source>
        <dbReference type="ARBA" id="ARBA00005884"/>
    </source>
</evidence>
<dbReference type="InterPro" id="IPR002867">
    <property type="entry name" value="IBR_dom"/>
</dbReference>
<evidence type="ECO:0000256" key="1">
    <source>
        <dbReference type="ARBA" id="ARBA00001798"/>
    </source>
</evidence>
<feature type="domain" description="RING-type" evidence="15">
    <location>
        <begin position="74"/>
        <end position="277"/>
    </location>
</feature>
<dbReference type="GO" id="GO:0008270">
    <property type="term" value="F:zinc ion binding"/>
    <property type="evidence" value="ECO:0007669"/>
    <property type="project" value="UniProtKB-KW"/>
</dbReference>
<evidence type="ECO:0000256" key="2">
    <source>
        <dbReference type="ARBA" id="ARBA00001947"/>
    </source>
</evidence>
<evidence type="ECO:0000259" key="15">
    <source>
        <dbReference type="PROSITE" id="PS51873"/>
    </source>
</evidence>
<evidence type="ECO:0000256" key="3">
    <source>
        <dbReference type="ARBA" id="ARBA00003976"/>
    </source>
</evidence>